<gene>
    <name evidence="32" type="ORF">TIFTF001_025562</name>
</gene>
<evidence type="ECO:0000256" key="5">
    <source>
        <dbReference type="ARBA" id="ARBA00005056"/>
    </source>
</evidence>
<comment type="pathway">
    <text evidence="7">Amino-acid biosynthesis; L-threonine biosynthesis; L-threonine from L-aspartate: step 1/5.</text>
</comment>
<dbReference type="FunFam" id="3.40.1160.10:FF:000017">
    <property type="entry name" value="Bifunctional aspartokinase/homoserine dehydrogenase"/>
    <property type="match status" value="1"/>
</dbReference>
<comment type="pathway">
    <text evidence="3">Amino-acid biosynthesis; L-lysine biosynthesis via DAP pathway; (S)-tetrahydrodipicolinate from L-aspartate: step 1/4.</text>
</comment>
<evidence type="ECO:0000256" key="8">
    <source>
        <dbReference type="ARBA" id="ARBA00007952"/>
    </source>
</evidence>
<keyword evidence="27" id="KW-0511">Multifunctional enzyme</keyword>
<dbReference type="InterPro" id="IPR045865">
    <property type="entry name" value="ACT-like_dom_sf"/>
</dbReference>
<dbReference type="SUPFAM" id="SSF55347">
    <property type="entry name" value="Glyceraldehyde-3-phosphate dehydrogenase-like, C-terminal domain"/>
    <property type="match status" value="1"/>
</dbReference>
<dbReference type="PANTHER" id="PTHR43070:SF5">
    <property type="entry name" value="HOMOSERINE DEHYDROGENASE"/>
    <property type="match status" value="1"/>
</dbReference>
<dbReference type="CDD" id="cd04257">
    <property type="entry name" value="AAK_AK-HSDH"/>
    <property type="match status" value="1"/>
</dbReference>
<reference evidence="32" key="1">
    <citation type="submission" date="2023-07" db="EMBL/GenBank/DDBJ databases">
        <title>draft genome sequence of fig (Ficus carica).</title>
        <authorList>
            <person name="Takahashi T."/>
            <person name="Nishimura K."/>
        </authorList>
    </citation>
    <scope>NUCLEOTIDE SEQUENCE</scope>
</reference>
<dbReference type="GO" id="GO:0046872">
    <property type="term" value="F:metal ion binding"/>
    <property type="evidence" value="ECO:0007669"/>
    <property type="project" value="UniProtKB-KW"/>
</dbReference>
<dbReference type="InterPro" id="IPR041743">
    <property type="entry name" value="AK-HSDH_N"/>
</dbReference>
<dbReference type="InterPro" id="IPR005106">
    <property type="entry name" value="Asp/hSer_DH_NAD-bd"/>
</dbReference>
<dbReference type="Pfam" id="PF03447">
    <property type="entry name" value="NAD_binding_3"/>
    <property type="match status" value="1"/>
</dbReference>
<evidence type="ECO:0000259" key="31">
    <source>
        <dbReference type="PROSITE" id="PS51671"/>
    </source>
</evidence>
<evidence type="ECO:0000313" key="32">
    <source>
        <dbReference type="EMBL" id="GMN56450.1"/>
    </source>
</evidence>
<dbReference type="InterPro" id="IPR001342">
    <property type="entry name" value="HDH_cat"/>
</dbReference>
<dbReference type="NCBIfam" id="NF007003">
    <property type="entry name" value="PRK09466.1"/>
    <property type="match status" value="1"/>
</dbReference>
<evidence type="ECO:0000256" key="2">
    <source>
        <dbReference type="ARBA" id="ARBA00004229"/>
    </source>
</evidence>
<dbReference type="InterPro" id="IPR002912">
    <property type="entry name" value="ACT_dom"/>
</dbReference>
<comment type="caution">
    <text evidence="32">The sequence shown here is derived from an EMBL/GenBank/DDBJ whole genome shotgun (WGS) entry which is preliminary data.</text>
</comment>
<keyword evidence="20" id="KW-0521">NADP</keyword>
<dbReference type="CDD" id="cd04922">
    <property type="entry name" value="ACT_AKi-HSDH-ThrA_2"/>
    <property type="match status" value="1"/>
</dbReference>
<keyword evidence="23" id="KW-0520">NAD</keyword>
<dbReference type="AlphaFoldDB" id="A0AA88APB3"/>
<evidence type="ECO:0000256" key="25">
    <source>
        <dbReference type="ARBA" id="ARBA00023154"/>
    </source>
</evidence>
<dbReference type="GO" id="GO:0009086">
    <property type="term" value="P:methionine biosynthetic process"/>
    <property type="evidence" value="ECO:0007669"/>
    <property type="project" value="UniProtKB-KW"/>
</dbReference>
<dbReference type="FunFam" id="3.40.50.720:FF:000083">
    <property type="entry name" value="Bifunctional aspartokinase/homoserine dehydrogenase"/>
    <property type="match status" value="1"/>
</dbReference>
<dbReference type="Gene3D" id="3.40.1160.10">
    <property type="entry name" value="Acetylglutamate kinase-like"/>
    <property type="match status" value="1"/>
</dbReference>
<evidence type="ECO:0000256" key="22">
    <source>
        <dbReference type="ARBA" id="ARBA00023002"/>
    </source>
</evidence>
<keyword evidence="15" id="KW-0479">Metal-binding</keyword>
<evidence type="ECO:0000256" key="27">
    <source>
        <dbReference type="ARBA" id="ARBA00023268"/>
    </source>
</evidence>
<dbReference type="PROSITE" id="PS00324">
    <property type="entry name" value="ASPARTOKINASE"/>
    <property type="match status" value="1"/>
</dbReference>
<evidence type="ECO:0000313" key="33">
    <source>
        <dbReference type="Proteomes" id="UP001187192"/>
    </source>
</evidence>
<dbReference type="InterPro" id="IPR019811">
    <property type="entry name" value="HDH_CS"/>
</dbReference>
<keyword evidence="11" id="KW-0028">Amino-acid biosynthesis</keyword>
<dbReference type="FunFam" id="3.30.2130.10:FF:000001">
    <property type="entry name" value="Bifunctional aspartokinase/homoserine dehydrogenase"/>
    <property type="match status" value="1"/>
</dbReference>
<dbReference type="Gene3D" id="3.30.360.10">
    <property type="entry name" value="Dihydrodipicolinate Reductase, domain 2"/>
    <property type="match status" value="1"/>
</dbReference>
<keyword evidence="25" id="KW-0457">Lysine biosynthesis</keyword>
<keyword evidence="13" id="KW-0808">Transferase</keyword>
<evidence type="ECO:0000256" key="29">
    <source>
        <dbReference type="ARBA" id="ARBA00048561"/>
    </source>
</evidence>
<dbReference type="GO" id="GO:0004412">
    <property type="term" value="F:homoserine dehydrogenase activity"/>
    <property type="evidence" value="ECO:0007669"/>
    <property type="project" value="UniProtKB-EC"/>
</dbReference>
<dbReference type="GO" id="GO:0050661">
    <property type="term" value="F:NADP binding"/>
    <property type="evidence" value="ECO:0007669"/>
    <property type="project" value="InterPro"/>
</dbReference>
<comment type="similarity">
    <text evidence="9">In the N-terminal section; belongs to the aspartokinase family.</text>
</comment>
<evidence type="ECO:0000256" key="1">
    <source>
        <dbReference type="ARBA" id="ARBA00001920"/>
    </source>
</evidence>
<dbReference type="Pfam" id="PF00742">
    <property type="entry name" value="Homoserine_dh"/>
    <property type="match status" value="1"/>
</dbReference>
<evidence type="ECO:0000256" key="9">
    <source>
        <dbReference type="ARBA" id="ARBA00010046"/>
    </source>
</evidence>
<dbReference type="SUPFAM" id="SSF51735">
    <property type="entry name" value="NAD(P)-binding Rossmann-fold domains"/>
    <property type="match status" value="1"/>
</dbReference>
<dbReference type="SUPFAM" id="SSF53633">
    <property type="entry name" value="Carbamate kinase-like"/>
    <property type="match status" value="1"/>
</dbReference>
<dbReference type="SUPFAM" id="SSF55021">
    <property type="entry name" value="ACT-like"/>
    <property type="match status" value="2"/>
</dbReference>
<evidence type="ECO:0000256" key="24">
    <source>
        <dbReference type="ARBA" id="ARBA00023053"/>
    </source>
</evidence>
<keyword evidence="17" id="KW-0547">Nucleotide-binding</keyword>
<evidence type="ECO:0000256" key="4">
    <source>
        <dbReference type="ARBA" id="ARBA00004986"/>
    </source>
</evidence>
<dbReference type="InterPro" id="IPR001048">
    <property type="entry name" value="Asp/Glu/Uridylate_kinase"/>
</dbReference>
<name>A0AA88APB3_FICCA</name>
<evidence type="ECO:0000256" key="13">
    <source>
        <dbReference type="ARBA" id="ARBA00022679"/>
    </source>
</evidence>
<feature type="domain" description="ACT" evidence="31">
    <location>
        <begin position="426"/>
        <end position="495"/>
    </location>
</feature>
<dbReference type="NCBIfam" id="NF006959">
    <property type="entry name" value="PRK09436.1"/>
    <property type="match status" value="1"/>
</dbReference>
<dbReference type="CDD" id="cd04921">
    <property type="entry name" value="ACT_AKi-HSDH-ThrA-like_1"/>
    <property type="match status" value="1"/>
</dbReference>
<dbReference type="Pfam" id="PF00696">
    <property type="entry name" value="AA_kinase"/>
    <property type="match status" value="1"/>
</dbReference>
<evidence type="ECO:0000256" key="18">
    <source>
        <dbReference type="ARBA" id="ARBA00022777"/>
    </source>
</evidence>
<dbReference type="GO" id="GO:0004072">
    <property type="term" value="F:aspartate kinase activity"/>
    <property type="evidence" value="ECO:0007669"/>
    <property type="project" value="UniProtKB-EC"/>
</dbReference>
<comment type="pathway">
    <text evidence="4">Amino-acid biosynthesis; L-methionine biosynthesis via de novo pathway; L-homoserine from L-aspartate: step 1/3.</text>
</comment>
<evidence type="ECO:0000256" key="6">
    <source>
        <dbReference type="ARBA" id="ARBA00005062"/>
    </source>
</evidence>
<evidence type="ECO:0000256" key="15">
    <source>
        <dbReference type="ARBA" id="ARBA00022723"/>
    </source>
</evidence>
<keyword evidence="24" id="KW-0915">Sodium</keyword>
<dbReference type="PROSITE" id="PS01042">
    <property type="entry name" value="HOMOSER_DHGENASE"/>
    <property type="match status" value="1"/>
</dbReference>
<feature type="domain" description="ACT" evidence="31">
    <location>
        <begin position="523"/>
        <end position="600"/>
    </location>
</feature>
<dbReference type="PROSITE" id="PS51671">
    <property type="entry name" value="ACT"/>
    <property type="match status" value="2"/>
</dbReference>
<comment type="pathway">
    <text evidence="6">Amino-acid biosynthesis; L-methionine biosynthesis via de novo pathway; L-homoserine from L-aspartate: step 3/3.</text>
</comment>
<dbReference type="InterPro" id="IPR054352">
    <property type="entry name" value="ACT_Aspartokinase"/>
</dbReference>
<accession>A0AA88APB3</accession>
<keyword evidence="26" id="KW-0486">Methionine biosynthesis</keyword>
<dbReference type="GO" id="GO:0009085">
    <property type="term" value="P:lysine biosynthetic process"/>
    <property type="evidence" value="ECO:0007669"/>
    <property type="project" value="UniProtKB-KW"/>
</dbReference>
<evidence type="ECO:0000256" key="3">
    <source>
        <dbReference type="ARBA" id="ARBA00004766"/>
    </source>
</evidence>
<keyword evidence="12" id="KW-0934">Plastid</keyword>
<evidence type="ECO:0000256" key="16">
    <source>
        <dbReference type="ARBA" id="ARBA00022737"/>
    </source>
</evidence>
<dbReference type="GO" id="GO:0005524">
    <property type="term" value="F:ATP binding"/>
    <property type="evidence" value="ECO:0007669"/>
    <property type="project" value="UniProtKB-KW"/>
</dbReference>
<keyword evidence="18" id="KW-0418">Kinase</keyword>
<keyword evidence="19" id="KW-0067">ATP-binding</keyword>
<organism evidence="32 33">
    <name type="scientific">Ficus carica</name>
    <name type="common">Common fig</name>
    <dbReference type="NCBI Taxonomy" id="3494"/>
    <lineage>
        <taxon>Eukaryota</taxon>
        <taxon>Viridiplantae</taxon>
        <taxon>Streptophyta</taxon>
        <taxon>Embryophyta</taxon>
        <taxon>Tracheophyta</taxon>
        <taxon>Spermatophyta</taxon>
        <taxon>Magnoliopsida</taxon>
        <taxon>eudicotyledons</taxon>
        <taxon>Gunneridae</taxon>
        <taxon>Pentapetalae</taxon>
        <taxon>rosids</taxon>
        <taxon>fabids</taxon>
        <taxon>Rosales</taxon>
        <taxon>Moraceae</taxon>
        <taxon>Ficeae</taxon>
        <taxon>Ficus</taxon>
    </lineage>
</organism>
<evidence type="ECO:0000256" key="20">
    <source>
        <dbReference type="ARBA" id="ARBA00022857"/>
    </source>
</evidence>
<dbReference type="InterPro" id="IPR018042">
    <property type="entry name" value="Aspartate_kinase_CS"/>
</dbReference>
<keyword evidence="16" id="KW-0677">Repeat</keyword>
<dbReference type="GO" id="GO:0009088">
    <property type="term" value="P:threonine biosynthetic process"/>
    <property type="evidence" value="ECO:0007669"/>
    <property type="project" value="UniProtKB-KW"/>
</dbReference>
<evidence type="ECO:0000256" key="12">
    <source>
        <dbReference type="ARBA" id="ARBA00022640"/>
    </source>
</evidence>
<dbReference type="GO" id="GO:0009090">
    <property type="term" value="P:homoserine biosynthetic process"/>
    <property type="evidence" value="ECO:0007669"/>
    <property type="project" value="TreeGrafter"/>
</dbReference>
<proteinExistence type="inferred from homology"/>
<dbReference type="InterPro" id="IPR001341">
    <property type="entry name" value="Asp_kinase"/>
</dbReference>
<dbReference type="InterPro" id="IPR011147">
    <property type="entry name" value="Bifunc_Aspkin/hSer_DH"/>
</dbReference>
<evidence type="ECO:0000256" key="10">
    <source>
        <dbReference type="ARBA" id="ARBA00022528"/>
    </source>
</evidence>
<keyword evidence="21" id="KW-0809">Transit peptide</keyword>
<dbReference type="EMBL" id="BTGU01000063">
    <property type="protein sequence ID" value="GMN56450.1"/>
    <property type="molecule type" value="Genomic_DNA"/>
</dbReference>
<dbReference type="PANTHER" id="PTHR43070">
    <property type="match status" value="1"/>
</dbReference>
<comment type="catalytic activity">
    <reaction evidence="30">
        <text>L-homoserine + NADP(+) = L-aspartate 4-semialdehyde + NADPH + H(+)</text>
        <dbReference type="Rhea" id="RHEA:15761"/>
        <dbReference type="ChEBI" id="CHEBI:15378"/>
        <dbReference type="ChEBI" id="CHEBI:57476"/>
        <dbReference type="ChEBI" id="CHEBI:57783"/>
        <dbReference type="ChEBI" id="CHEBI:58349"/>
        <dbReference type="ChEBI" id="CHEBI:537519"/>
        <dbReference type="EC" id="1.1.1.3"/>
    </reaction>
    <physiologicalReaction direction="right-to-left" evidence="30">
        <dbReference type="Rhea" id="RHEA:15763"/>
    </physiologicalReaction>
</comment>
<dbReference type="Proteomes" id="UP001187192">
    <property type="component" value="Unassembled WGS sequence"/>
</dbReference>
<evidence type="ECO:0000256" key="19">
    <source>
        <dbReference type="ARBA" id="ARBA00022840"/>
    </source>
</evidence>
<evidence type="ECO:0000256" key="23">
    <source>
        <dbReference type="ARBA" id="ARBA00023027"/>
    </source>
</evidence>
<evidence type="ECO:0000256" key="26">
    <source>
        <dbReference type="ARBA" id="ARBA00023167"/>
    </source>
</evidence>
<dbReference type="Pfam" id="PF22468">
    <property type="entry name" value="ACT_9"/>
    <property type="match status" value="2"/>
</dbReference>
<evidence type="ECO:0000256" key="7">
    <source>
        <dbReference type="ARBA" id="ARBA00005139"/>
    </source>
</evidence>
<dbReference type="InterPro" id="IPR036393">
    <property type="entry name" value="AceGlu_kinase-like_sf"/>
</dbReference>
<dbReference type="Gene3D" id="3.30.70.260">
    <property type="match status" value="2"/>
</dbReference>
<comment type="pathway">
    <text evidence="5">Amino-acid biosynthesis; L-threonine biosynthesis; L-threonine from L-aspartate: step 3/5.</text>
</comment>
<dbReference type="InterPro" id="IPR036291">
    <property type="entry name" value="NAD(P)-bd_dom_sf"/>
</dbReference>
<keyword evidence="22" id="KW-0560">Oxidoreductase</keyword>
<evidence type="ECO:0000256" key="11">
    <source>
        <dbReference type="ARBA" id="ARBA00022605"/>
    </source>
</evidence>
<dbReference type="GO" id="GO:0009507">
    <property type="term" value="C:chloroplast"/>
    <property type="evidence" value="ECO:0007669"/>
    <property type="project" value="UniProtKB-SubCell"/>
</dbReference>
<dbReference type="NCBIfam" id="TIGR00657">
    <property type="entry name" value="asp_kinases"/>
    <property type="match status" value="1"/>
</dbReference>
<evidence type="ECO:0000256" key="30">
    <source>
        <dbReference type="ARBA" id="ARBA00048841"/>
    </source>
</evidence>
<evidence type="ECO:0000256" key="28">
    <source>
        <dbReference type="ARBA" id="ARBA00044938"/>
    </source>
</evidence>
<keyword evidence="14" id="KW-0791">Threonine biosynthesis</keyword>
<evidence type="ECO:0000256" key="14">
    <source>
        <dbReference type="ARBA" id="ARBA00022697"/>
    </source>
</evidence>
<comment type="similarity">
    <text evidence="8">In the C-terminal section; belongs to the homoserine dehydrogenase family.</text>
</comment>
<sequence length="959" mass="105640">MAYFSSAISNPRHHHLRLLSPNALPHDVNLNKLFSASQCRPLPLSPHRSPIFRLDFISRRARKEASKSKILASVTVSLHTWVDTPVEISPEVVKLPKGDVWSVHKFGGTCVGSSERIKNVANIILNDDSERKLVVVSAMSKVTDMMYDLINRAQSRDESYVSALDAVLDKHRATALDLLDEDGLSSFLSRLHHDIANLKAMLRAIYIAGHATESFTDFVVGHGELWSAQMLSYVIRKAGVDCQWMDTREVLVVNPTNTNQVDPDYIESERRLEKWYSRNPASTVIATGFIASTPQNIPTTLKRDGSDFSAAIMGALFEARQVTIWTDVDGVYSADPRKVSEAVILKTLSYQEAWEMSYFGANVLHPRTIIPVMKYNIPIIIRNIFNLSATGTKICRSPADQTEDGQSLESFVKGFATIDNLALVNVEGTGMAGVPGTASAIFGAVKDVGANVIMISQASSEHSVCFAVPEKEVKAVAEALQSRFRQALDAGRLSQDLFSFFIYVSPYLSSQVAIIPNCSILATVGQKMASTPGVSATLFNALAKANINVRAIAQGCSEYNITVVLKREDCIRALRAVHSRFYLSRTTIAMGIIGPGLIGSTLLDQLRDQAATLKEEFNIDLRVMGITGSSTMLLSDSSIDLSSWRELKQQKGEVADMEKFVHHVHGNHFIPNTVLVDCTADSTVAGYYHDWLRKGIHVVTPNKKANSGPLDQYLKLRALQRQSYTHYFYEATVGAGLPIISTLRGLLETGDKILRIEGIFSGTLSYIFNNFIGNRTFSEVVAEAKQEGFTEPDPRDDLSGTDVCRKVIILARESGLKLELSDIPVESLVPEPLKVRNKFNRSTLKAQACASAEEFMQKLPEFDHELTNKRQAAEEDGDVLRFVGVVDVVNEEGEVKLRRYKKDHPFAQLSGSDNIIAFTTTRYKEQPLIVRGPGAGAQVTAGGVFSDILRLASYLGAPS</sequence>
<keyword evidence="33" id="KW-1185">Reference proteome</keyword>
<protein>
    <recommendedName>
        <fullName evidence="31">ACT domain-containing protein</fullName>
    </recommendedName>
</protein>
<comment type="catalytic activity">
    <reaction evidence="29">
        <text>L-aspartate + ATP = 4-phospho-L-aspartate + ADP</text>
        <dbReference type="Rhea" id="RHEA:23776"/>
        <dbReference type="ChEBI" id="CHEBI:29991"/>
        <dbReference type="ChEBI" id="CHEBI:30616"/>
        <dbReference type="ChEBI" id="CHEBI:57535"/>
        <dbReference type="ChEBI" id="CHEBI:456216"/>
        <dbReference type="EC" id="2.7.2.4"/>
    </reaction>
    <physiologicalReaction direction="left-to-right" evidence="29">
        <dbReference type="Rhea" id="RHEA:23777"/>
    </physiologicalReaction>
</comment>
<dbReference type="FunFam" id="3.30.360.10:FF:000006">
    <property type="entry name" value="Bifunctional aspartokinase/homoserine dehydrogenase"/>
    <property type="match status" value="1"/>
</dbReference>
<comment type="subcellular location">
    <subcellularLocation>
        <location evidence="2">Plastid</location>
        <location evidence="2">Chloroplast</location>
    </subcellularLocation>
</comment>
<evidence type="ECO:0000256" key="21">
    <source>
        <dbReference type="ARBA" id="ARBA00022946"/>
    </source>
</evidence>
<comment type="function">
    <text evidence="28">Bifunctional aspartate kinase and homoserine dehydrogenase that catalyzes the first and the third steps toward the synthesis of lysine, methionine and threonine from aspartate.</text>
</comment>
<dbReference type="Gene3D" id="3.40.50.720">
    <property type="entry name" value="NAD(P)-binding Rossmann-like Domain"/>
    <property type="match status" value="1"/>
</dbReference>
<keyword evidence="10" id="KW-0150">Chloroplast</keyword>
<evidence type="ECO:0000256" key="17">
    <source>
        <dbReference type="ARBA" id="ARBA00022741"/>
    </source>
</evidence>
<comment type="cofactor">
    <cofactor evidence="1">
        <name>a metal cation</name>
        <dbReference type="ChEBI" id="CHEBI:25213"/>
    </cofactor>
</comment>